<dbReference type="VEuPathDB" id="FungiDB:LELG_00052"/>
<evidence type="ECO:0000256" key="1">
    <source>
        <dbReference type="ARBA" id="ARBA00004266"/>
    </source>
</evidence>
<dbReference type="STRING" id="379508.A5DRR6"/>
<dbReference type="Proteomes" id="UP000001996">
    <property type="component" value="Unassembled WGS sequence"/>
</dbReference>
<comment type="similarity">
    <text evidence="6">Belongs to the formin homology family. BNI1 subfamily.</text>
</comment>
<dbReference type="GO" id="GO:0000920">
    <property type="term" value="P:septum digestion after cytokinesis"/>
    <property type="evidence" value="ECO:0007669"/>
    <property type="project" value="UniProtKB-ARBA"/>
</dbReference>
<accession>A5DRR6</accession>
<feature type="coiled-coil region" evidence="7">
    <location>
        <begin position="443"/>
        <end position="496"/>
    </location>
</feature>
<keyword evidence="3" id="KW-0132">Cell division</keyword>
<comment type="subcellular location">
    <subcellularLocation>
        <location evidence="1">Bud neck</location>
    </subcellularLocation>
    <subcellularLocation>
        <location evidence="2">Cell septum</location>
    </subcellularLocation>
</comment>
<evidence type="ECO:0000256" key="2">
    <source>
        <dbReference type="ARBA" id="ARBA00004431"/>
    </source>
</evidence>
<dbReference type="GO" id="GO:0001411">
    <property type="term" value="C:hyphal tip"/>
    <property type="evidence" value="ECO:0007669"/>
    <property type="project" value="UniProtKB-ARBA"/>
</dbReference>
<dbReference type="GO" id="GO:1903475">
    <property type="term" value="P:mitotic actomyosin contractile ring assembly"/>
    <property type="evidence" value="ECO:0007669"/>
    <property type="project" value="TreeGrafter"/>
</dbReference>
<dbReference type="EMBL" id="CH981524">
    <property type="protein sequence ID" value="EDK41874.1"/>
    <property type="molecule type" value="Genomic_DNA"/>
</dbReference>
<organism evidence="10 11">
    <name type="scientific">Lodderomyces elongisporus (strain ATCC 11503 / CBS 2605 / JCM 1781 / NBRC 1676 / NRRL YB-4239)</name>
    <name type="common">Yeast</name>
    <name type="synonym">Saccharomyces elongisporus</name>
    <dbReference type="NCBI Taxonomy" id="379508"/>
    <lineage>
        <taxon>Eukaryota</taxon>
        <taxon>Fungi</taxon>
        <taxon>Dikarya</taxon>
        <taxon>Ascomycota</taxon>
        <taxon>Saccharomycotina</taxon>
        <taxon>Pichiomycetes</taxon>
        <taxon>Debaryomycetaceae</taxon>
        <taxon>Candida/Lodderomyces clade</taxon>
        <taxon>Lodderomyces</taxon>
    </lineage>
</organism>
<evidence type="ECO:0000313" key="10">
    <source>
        <dbReference type="EMBL" id="EDK41874.1"/>
    </source>
</evidence>
<evidence type="ECO:0000256" key="3">
    <source>
        <dbReference type="ARBA" id="ARBA00022618"/>
    </source>
</evidence>
<dbReference type="Pfam" id="PF02181">
    <property type="entry name" value="FH2"/>
    <property type="match status" value="1"/>
</dbReference>
<dbReference type="InterPro" id="IPR042201">
    <property type="entry name" value="FH2_Formin_sf"/>
</dbReference>
<dbReference type="InterPro" id="IPR015425">
    <property type="entry name" value="FH2_Formin"/>
</dbReference>
<gene>
    <name evidence="10" type="ORF">LELG_00052</name>
</gene>
<evidence type="ECO:0000256" key="8">
    <source>
        <dbReference type="SAM" id="MobiDB-lite"/>
    </source>
</evidence>
<evidence type="ECO:0000259" key="9">
    <source>
        <dbReference type="PROSITE" id="PS51444"/>
    </source>
</evidence>
<evidence type="ECO:0000313" key="11">
    <source>
        <dbReference type="Proteomes" id="UP000001996"/>
    </source>
</evidence>
<reference evidence="10 11" key="1">
    <citation type="journal article" date="2009" name="Nature">
        <title>Evolution of pathogenicity and sexual reproduction in eight Candida genomes.</title>
        <authorList>
            <person name="Butler G."/>
            <person name="Rasmussen M.D."/>
            <person name="Lin M.F."/>
            <person name="Santos M.A."/>
            <person name="Sakthikumar S."/>
            <person name="Munro C.A."/>
            <person name="Rheinbay E."/>
            <person name="Grabherr M."/>
            <person name="Forche A."/>
            <person name="Reedy J.L."/>
            <person name="Agrafioti I."/>
            <person name="Arnaud M.B."/>
            <person name="Bates S."/>
            <person name="Brown A.J."/>
            <person name="Brunke S."/>
            <person name="Costanzo M.C."/>
            <person name="Fitzpatrick D.A."/>
            <person name="de Groot P.W."/>
            <person name="Harris D."/>
            <person name="Hoyer L.L."/>
            <person name="Hube B."/>
            <person name="Klis F.M."/>
            <person name="Kodira C."/>
            <person name="Lennard N."/>
            <person name="Logue M.E."/>
            <person name="Martin R."/>
            <person name="Neiman A.M."/>
            <person name="Nikolaou E."/>
            <person name="Quail M.A."/>
            <person name="Quinn J."/>
            <person name="Santos M.C."/>
            <person name="Schmitzberger F.F."/>
            <person name="Sherlock G."/>
            <person name="Shah P."/>
            <person name="Silverstein K.A."/>
            <person name="Skrzypek M.S."/>
            <person name="Soll D."/>
            <person name="Staggs R."/>
            <person name="Stansfield I."/>
            <person name="Stumpf M.P."/>
            <person name="Sudbery P.E."/>
            <person name="Srikantha T."/>
            <person name="Zeng Q."/>
            <person name="Berman J."/>
            <person name="Berriman M."/>
            <person name="Heitman J."/>
            <person name="Gow N.A."/>
            <person name="Lorenz M.C."/>
            <person name="Birren B.W."/>
            <person name="Kellis M."/>
            <person name="Cuomo C.A."/>
        </authorList>
    </citation>
    <scope>NUCLEOTIDE SEQUENCE [LARGE SCALE GENOMIC DNA]</scope>
    <source>
        <strain evidence="11">ATCC 11503 / BCRC 21390 / CBS 2605 / JCM 1781 / NBRC 1676 / NRRL YB-4239</strain>
    </source>
</reference>
<dbReference type="HOGENOM" id="CLU_019503_0_0_1"/>
<keyword evidence="5" id="KW-0131">Cell cycle</keyword>
<dbReference type="eggNOG" id="KOG1922">
    <property type="taxonomic scope" value="Eukaryota"/>
</dbReference>
<dbReference type="GO" id="GO:0008092">
    <property type="term" value="F:cytoskeletal protein binding"/>
    <property type="evidence" value="ECO:0007669"/>
    <property type="project" value="UniProtKB-ARBA"/>
</dbReference>
<keyword evidence="4 7" id="KW-0175">Coiled coil</keyword>
<keyword evidence="11" id="KW-1185">Reference proteome</keyword>
<dbReference type="AlphaFoldDB" id="A5DRR6"/>
<dbReference type="SMART" id="SM00498">
    <property type="entry name" value="FH2"/>
    <property type="match status" value="1"/>
</dbReference>
<dbReference type="PANTHER" id="PTHR47102">
    <property type="entry name" value="PROTEIN BNI1"/>
    <property type="match status" value="1"/>
</dbReference>
<dbReference type="PROSITE" id="PS51444">
    <property type="entry name" value="FH2"/>
    <property type="match status" value="1"/>
</dbReference>
<dbReference type="InParanoid" id="A5DRR6"/>
<evidence type="ECO:0000256" key="4">
    <source>
        <dbReference type="ARBA" id="ARBA00023054"/>
    </source>
</evidence>
<dbReference type="GO" id="GO:0030428">
    <property type="term" value="C:cell septum"/>
    <property type="evidence" value="ECO:0007669"/>
    <property type="project" value="UniProtKB-SubCell"/>
</dbReference>
<dbReference type="Gene3D" id="1.20.58.2220">
    <property type="entry name" value="Formin, FH2 domain"/>
    <property type="match status" value="1"/>
</dbReference>
<dbReference type="PANTHER" id="PTHR47102:SF2">
    <property type="entry name" value="PROTEIN BNI1"/>
    <property type="match status" value="1"/>
</dbReference>
<sequence>MTPTTPSSPVSSNISTTAVTQSQNKINEFRPKTKLKQLHWHKLNNIDNTFWQDIEESELSKELLRQGVFEEIEKLFAASLPKLKKLGMLDSNGNPTSSSSSSLLSLSSTAATATGATTTSAEMRKVSILSRDLAQEFGINLHMYSNDSVEKFVSKVLRCSLDITENISVIEFFNSDAMNEISDTLTKKFKPYSLDFLGDKKEPEKDPNELERADRIFLELSFNLRHYWRARSRALLFTQTYAKDDQDLKQKLRNIDRCCTVLKESESIRNVLGVLKVLGNFMNEASKQAHGFKLETLQRLKLMKDELNSMSFLHHLEKILRQSFPDFCSFVDDLSVLNDVQNLSLDQLELDCNEMTKSVKIITDAMEKGKLSRKSELHPSDRILTVIANPMQKAKERIALLQTHLKRTMAQVASLMTYFGEDPSNVGSRDSFFAKFVTFVDEFKKAHIENVQKEEELKIYEARKKKIQNNIDINESKKKSNEVNENIENIENIEDNEDKNFVDSVEESSAVIDSLMAKLRADTKKGFKGIKDRETRRARYKLMNANSVTPTSTNDDIDANTVTVVTKPVVLLAEIDSNVAEPIEYKSVNNLKRRMTSRRKNAPDVAAFARTDLELTRAQTMLYHLRKENILAGTENISIDEETKKKKSLQ</sequence>
<dbReference type="FunFam" id="1.20.58.2220:FF:000006">
    <property type="entry name" value="Cytokinesis protein sepA"/>
    <property type="match status" value="1"/>
</dbReference>
<evidence type="ECO:0000256" key="7">
    <source>
        <dbReference type="SAM" id="Coils"/>
    </source>
</evidence>
<evidence type="ECO:0000256" key="5">
    <source>
        <dbReference type="ARBA" id="ARBA00023306"/>
    </source>
</evidence>
<dbReference type="OMA" id="VIANPMQ"/>
<name>A5DRR6_LODEL</name>
<dbReference type="KEGG" id="lel:PVL30_000050"/>
<feature type="region of interest" description="Disordered" evidence="8">
    <location>
        <begin position="1"/>
        <end position="23"/>
    </location>
</feature>
<feature type="compositionally biased region" description="Low complexity" evidence="8">
    <location>
        <begin position="1"/>
        <end position="17"/>
    </location>
</feature>
<dbReference type="GO" id="GO:0043332">
    <property type="term" value="C:mating projection tip"/>
    <property type="evidence" value="ECO:0007669"/>
    <property type="project" value="TreeGrafter"/>
</dbReference>
<dbReference type="GeneID" id="5235529"/>
<dbReference type="InterPro" id="IPR051661">
    <property type="entry name" value="Actin_filament_regulator"/>
</dbReference>
<protein>
    <recommendedName>
        <fullName evidence="9">FH2 domain-containing protein</fullName>
    </recommendedName>
</protein>
<dbReference type="GO" id="GO:0051016">
    <property type="term" value="P:barbed-end actin filament capping"/>
    <property type="evidence" value="ECO:0007669"/>
    <property type="project" value="TreeGrafter"/>
</dbReference>
<dbReference type="OrthoDB" id="1104827at2759"/>
<dbReference type="GO" id="GO:0051017">
    <property type="term" value="P:actin filament bundle assembly"/>
    <property type="evidence" value="ECO:0007669"/>
    <property type="project" value="TreeGrafter"/>
</dbReference>
<dbReference type="GO" id="GO:0000142">
    <property type="term" value="C:cellular bud neck contractile ring"/>
    <property type="evidence" value="ECO:0007669"/>
    <property type="project" value="UniProtKB-ARBA"/>
</dbReference>
<dbReference type="SUPFAM" id="SSF101447">
    <property type="entry name" value="Formin homology 2 domain (FH2 domain)"/>
    <property type="match status" value="1"/>
</dbReference>
<feature type="domain" description="FH2" evidence="9">
    <location>
        <begin position="25"/>
        <end position="469"/>
    </location>
</feature>
<proteinExistence type="inferred from homology"/>
<evidence type="ECO:0000256" key="6">
    <source>
        <dbReference type="ARBA" id="ARBA00037935"/>
    </source>
</evidence>
<dbReference type="Gene3D" id="6.10.30.50">
    <property type="match status" value="1"/>
</dbReference>